<protein>
    <submittedName>
        <fullName evidence="1">Uncharacterized protein</fullName>
    </submittedName>
</protein>
<evidence type="ECO:0000313" key="1">
    <source>
        <dbReference type="EMBL" id="DAE25638.1"/>
    </source>
</evidence>
<reference evidence="1" key="1">
    <citation type="journal article" date="2021" name="Proc. Natl. Acad. Sci. U.S.A.">
        <title>A Catalog of Tens of Thousands of Viruses from Human Metagenomes Reveals Hidden Associations with Chronic Diseases.</title>
        <authorList>
            <person name="Tisza M.J."/>
            <person name="Buck C.B."/>
        </authorList>
    </citation>
    <scope>NUCLEOTIDE SEQUENCE</scope>
    <source>
        <strain evidence="1">Cts131</strain>
    </source>
</reference>
<sequence length="100" mass="10712">MYAKKILRTKGTGSSTLKPFCSDTRICRPISYYVKGGVDLDGVTNRPPLPAQFSSAEDIASGDVDISTDVRVSPLDICAMASEAATESEARALNNLQNKD</sequence>
<name>A0A8S5R2C6_9VIRU</name>
<proteinExistence type="predicted"/>
<accession>A0A8S5R2C6</accession>
<organism evidence="1">
    <name type="scientific">Microviridae sp. cts131</name>
    <dbReference type="NCBI Taxonomy" id="2825008"/>
    <lineage>
        <taxon>Viruses</taxon>
        <taxon>Monodnaviria</taxon>
        <taxon>Sangervirae</taxon>
        <taxon>Phixviricota</taxon>
        <taxon>Malgrandaviricetes</taxon>
        <taxon>Petitvirales</taxon>
        <taxon>Microviridae</taxon>
    </lineage>
</organism>
<dbReference type="EMBL" id="BK057818">
    <property type="protein sequence ID" value="DAE25638.1"/>
    <property type="molecule type" value="Genomic_DNA"/>
</dbReference>